<evidence type="ECO:0000313" key="4">
    <source>
        <dbReference type="Proteomes" id="UP001240171"/>
    </source>
</evidence>
<evidence type="ECO:0000313" key="3">
    <source>
        <dbReference type="EMBL" id="MDO7905806.1"/>
    </source>
</evidence>
<dbReference type="Proteomes" id="UP001240171">
    <property type="component" value="Unassembled WGS sequence"/>
</dbReference>
<dbReference type="EMBL" id="JAUQTB010000002">
    <property type="protein sequence ID" value="MDO7905806.1"/>
    <property type="molecule type" value="Genomic_DNA"/>
</dbReference>
<reference evidence="3 4" key="1">
    <citation type="submission" date="2023-07" db="EMBL/GenBank/DDBJ databases">
        <title>Paenibacillus sp. JX-17 nov. isolated from soil.</title>
        <authorList>
            <person name="Wan Y."/>
            <person name="Liu B."/>
        </authorList>
    </citation>
    <scope>NUCLEOTIDE SEQUENCE [LARGE SCALE GENOMIC DNA]</scope>
    <source>
        <strain evidence="3 4">JX-17</strain>
    </source>
</reference>
<evidence type="ECO:0000259" key="2">
    <source>
        <dbReference type="Pfam" id="PF20250"/>
    </source>
</evidence>
<gene>
    <name evidence="3" type="ORF">Q5741_05175</name>
</gene>
<dbReference type="Pfam" id="PF20250">
    <property type="entry name" value="FapA_N"/>
    <property type="match status" value="1"/>
</dbReference>
<protein>
    <submittedName>
        <fullName evidence="3">FapA family protein</fullName>
    </submittedName>
</protein>
<keyword evidence="1" id="KW-0175">Coiled coil</keyword>
<organism evidence="3 4">
    <name type="scientific">Paenibacillus lacisoli</name>
    <dbReference type="NCBI Taxonomy" id="3064525"/>
    <lineage>
        <taxon>Bacteria</taxon>
        <taxon>Bacillati</taxon>
        <taxon>Bacillota</taxon>
        <taxon>Bacilli</taxon>
        <taxon>Bacillales</taxon>
        <taxon>Paenibacillaceae</taxon>
        <taxon>Paenibacillus</taxon>
    </lineage>
</organism>
<proteinExistence type="predicted"/>
<accession>A0ABT9C993</accession>
<name>A0ABT9C993_9BACL</name>
<comment type="caution">
    <text evidence="3">The sequence shown here is derived from an EMBL/GenBank/DDBJ whole genome shotgun (WGS) entry which is preliminary data.</text>
</comment>
<dbReference type="PANTHER" id="PTHR38032:SF1">
    <property type="entry name" value="RNA-BINDING PROTEIN KHPB N-TERMINAL DOMAIN-CONTAINING PROTEIN"/>
    <property type="match status" value="1"/>
</dbReference>
<dbReference type="PANTHER" id="PTHR38032">
    <property type="entry name" value="POLYMERASE-RELATED"/>
    <property type="match status" value="1"/>
</dbReference>
<dbReference type="InterPro" id="IPR046866">
    <property type="entry name" value="FapA_N"/>
</dbReference>
<dbReference type="Pfam" id="PF03961">
    <property type="entry name" value="FapA"/>
    <property type="match status" value="1"/>
</dbReference>
<dbReference type="InterPro" id="IPR046865">
    <property type="entry name" value="FapA_b_solenoid"/>
</dbReference>
<dbReference type="InterPro" id="IPR005646">
    <property type="entry name" value="FapA"/>
</dbReference>
<feature type="coiled-coil region" evidence="1">
    <location>
        <begin position="342"/>
        <end position="369"/>
    </location>
</feature>
<sequence length="469" mass="51328">MEKQFALEHHLSISYAESKVEAYLECSKSEEGFECTVLDLEQFLKENQIVHGLKPEALQRFAQKPDFFYGEKLLIAAGTRPTDGKNGSIRYAFEQESEKELRPREDSKGTVDYKEVTKLNNVKAGQILAELIPAEPGLPGISVTGEEVPPRPVKEARFKIGKNVVVNPEGNAMYAAIDGIVTFTDKQKVNVFPIYEINGDIDYSVGNIDFVGTVIVRGNVLTGFRIRAHGDIRVIGGVEGAELEAGGSIEITGGIIGYHKGHVKAVQNVKSSFIQDANVSAGADVIVSQSIMHSEIRAGHDVICSGAKGLIVGGNIQAGQKVTARTVGNTMSTPTSIEVGVLPELRNELTELRAKMRLLNENLDKTIKALHILDQLAAAGQLSPDKVGMRVKLKATQKSHQKEQADARERILEIESTLEDTSLARVNVESIIYGGSKIVIGRYTKFIKDPVSRMSFYYFEGDITMTPRV</sequence>
<evidence type="ECO:0000256" key="1">
    <source>
        <dbReference type="SAM" id="Coils"/>
    </source>
</evidence>
<dbReference type="RefSeq" id="WP_305023003.1">
    <property type="nucleotide sequence ID" value="NZ_JAUQTB010000002.1"/>
</dbReference>
<keyword evidence="4" id="KW-1185">Reference proteome</keyword>
<feature type="domain" description="Flagellar Assembly Protein A N-terminal region" evidence="2">
    <location>
        <begin position="12"/>
        <end position="185"/>
    </location>
</feature>